<organism evidence="3 4">
    <name type="scientific">Actinophytocola oryzae</name>
    <dbReference type="NCBI Taxonomy" id="502181"/>
    <lineage>
        <taxon>Bacteria</taxon>
        <taxon>Bacillati</taxon>
        <taxon>Actinomycetota</taxon>
        <taxon>Actinomycetes</taxon>
        <taxon>Pseudonocardiales</taxon>
        <taxon>Pseudonocardiaceae</taxon>
    </lineage>
</organism>
<evidence type="ECO:0000256" key="1">
    <source>
        <dbReference type="SAM" id="Phobius"/>
    </source>
</evidence>
<dbReference type="GO" id="GO:0004674">
    <property type="term" value="F:protein serine/threonine kinase activity"/>
    <property type="evidence" value="ECO:0007669"/>
    <property type="project" value="UniProtKB-KW"/>
</dbReference>
<evidence type="ECO:0000313" key="4">
    <source>
        <dbReference type="Proteomes" id="UP000294927"/>
    </source>
</evidence>
<evidence type="ECO:0000259" key="2">
    <source>
        <dbReference type="PROSITE" id="PS50011"/>
    </source>
</evidence>
<dbReference type="SUPFAM" id="SSF56112">
    <property type="entry name" value="Protein kinase-like (PK-like)"/>
    <property type="match status" value="1"/>
</dbReference>
<feature type="domain" description="Protein kinase" evidence="2">
    <location>
        <begin position="178"/>
        <end position="495"/>
    </location>
</feature>
<keyword evidence="1" id="KW-0812">Transmembrane</keyword>
<dbReference type="InterPro" id="IPR000719">
    <property type="entry name" value="Prot_kinase_dom"/>
</dbReference>
<gene>
    <name evidence="3" type="ORF">CLV71_102542</name>
</gene>
<keyword evidence="3" id="KW-0418">Kinase</keyword>
<dbReference type="Gene3D" id="1.10.510.10">
    <property type="entry name" value="Transferase(Phosphotransferase) domain 1"/>
    <property type="match status" value="1"/>
</dbReference>
<keyword evidence="1" id="KW-0472">Membrane</keyword>
<feature type="transmembrane region" description="Helical" evidence="1">
    <location>
        <begin position="746"/>
        <end position="764"/>
    </location>
</feature>
<name>A0A4R7W2V2_9PSEU</name>
<dbReference type="RefSeq" id="WP_133901713.1">
    <property type="nucleotide sequence ID" value="NZ_SOCP01000002.1"/>
</dbReference>
<keyword evidence="3" id="KW-0808">Transferase</keyword>
<dbReference type="PROSITE" id="PS50011">
    <property type="entry name" value="PROTEIN_KINASE_DOM"/>
    <property type="match status" value="1"/>
</dbReference>
<feature type="transmembrane region" description="Helical" evidence="1">
    <location>
        <begin position="648"/>
        <end position="666"/>
    </location>
</feature>
<keyword evidence="4" id="KW-1185">Reference proteome</keyword>
<reference evidence="3 4" key="1">
    <citation type="submission" date="2019-03" db="EMBL/GenBank/DDBJ databases">
        <title>Genomic Encyclopedia of Archaeal and Bacterial Type Strains, Phase II (KMG-II): from individual species to whole genera.</title>
        <authorList>
            <person name="Goeker M."/>
        </authorList>
    </citation>
    <scope>NUCLEOTIDE SEQUENCE [LARGE SCALE GENOMIC DNA]</scope>
    <source>
        <strain evidence="3 4">DSM 45499</strain>
    </source>
</reference>
<dbReference type="GO" id="GO:0005524">
    <property type="term" value="F:ATP binding"/>
    <property type="evidence" value="ECO:0007669"/>
    <property type="project" value="InterPro"/>
</dbReference>
<proteinExistence type="predicted"/>
<protein>
    <submittedName>
        <fullName evidence="3">Serine/threonine protein kinase</fullName>
    </submittedName>
</protein>
<dbReference type="EMBL" id="SOCP01000002">
    <property type="protein sequence ID" value="TDV56475.1"/>
    <property type="molecule type" value="Genomic_DNA"/>
</dbReference>
<keyword evidence="3" id="KW-0723">Serine/threonine-protein kinase</keyword>
<comment type="caution">
    <text evidence="3">The sequence shown here is derived from an EMBL/GenBank/DDBJ whole genome shotgun (WGS) entry which is preliminary data.</text>
</comment>
<feature type="transmembrane region" description="Helical" evidence="1">
    <location>
        <begin position="720"/>
        <end position="740"/>
    </location>
</feature>
<dbReference type="OrthoDB" id="5166861at2"/>
<sequence>MNDLPQPPAIDAEAFRPLFRQVAALNGTASDATRLRAIRRICGTPDEWRRLLAAIPLDKLSFHLEVGLQRSDAIDRLAQWCGGFKANSSGHTRSQAETYGYLSVLLLTLVTMQEAGAPRSTPASTADGDDGNVGHDCGLCRRLVQDAAVRATLLGLYAPRPGSGGDEQAHAEWRRIRPETLEFHRHGTTSIILGGTPLASSGRQIRFALKCVLFPYSNIPIIARKTRNYANDHNSTDRDGRAVQHMVQVWASTDDWILMDMADGITLAEELARMKREKAAFELVGRAPRRGTTVGGNVRLDLIRRLGLPLLHALAQLHVQGKQHEDLSPTNIIVKRKASVGHGQDYEVTFIDFGRNYLYTSAVGSLEGAEGVYVAPEIRDSADDVPGADLYSLGRILITVGDVGENSDGTIPDRFYGQAPLIARVIEDLTDREPARRLLVFRMAADNPDVYRTVGEVLEQELDVTQEALVTDPELRGYAVPVDRQSLSSSVRSLLPLSREPKKQRRIYRFRRRQGVLSDPRRSMHARWLLVFSVLASVNLYVCCTVCVYWFLRDVGIDVLNPQSQAFLRLVGARPDTIPLVDDLRQSGYELGNLAENTPARLIGLSFALCGARYYQNIFSGLTTRVARSPAMAGAGSRVVTEVAMRSMAVWSSWLILACNLVQVAWWPLATAIGYTGVLLANVSSARFAVRHLERARASGLSTVPPAHQKIPGLESYRQWGASMFFYAVSVWAFALALYGGLLKDTYVYAFVVVLVNIGLFYIIKTGTNGLEVRAGLNRCFLAAERLRFEAEAGSGLTAPRDKPQRVLISETTPT</sequence>
<keyword evidence="1" id="KW-1133">Transmembrane helix</keyword>
<dbReference type="AlphaFoldDB" id="A0A4R7W2V2"/>
<evidence type="ECO:0000313" key="3">
    <source>
        <dbReference type="EMBL" id="TDV56475.1"/>
    </source>
</evidence>
<feature type="transmembrane region" description="Helical" evidence="1">
    <location>
        <begin position="528"/>
        <end position="552"/>
    </location>
</feature>
<dbReference type="Proteomes" id="UP000294927">
    <property type="component" value="Unassembled WGS sequence"/>
</dbReference>
<dbReference type="InterPro" id="IPR011009">
    <property type="entry name" value="Kinase-like_dom_sf"/>
</dbReference>
<accession>A0A4R7W2V2</accession>